<evidence type="ECO:0000313" key="1">
    <source>
        <dbReference type="EMBL" id="WJJ55248.1"/>
    </source>
</evidence>
<organism evidence="1">
    <name type="scientific">Alicyclobacillus phage KKP_3916</name>
    <dbReference type="NCBI Taxonomy" id="3040651"/>
    <lineage>
        <taxon>Viruses</taxon>
        <taxon>Duplodnaviria</taxon>
        <taxon>Heunggongvirae</taxon>
        <taxon>Uroviricota</taxon>
        <taxon>Caudoviricetes</taxon>
    </lineage>
</organism>
<sequence length="91" mass="11080">MSNGNPLRKRDEHNAMTLRLNDEYNDYLEYMKVRTGLDKSQLIRLAIHLAPFNDEFIRVCEYYYENNPRSSKDKWIYYNDWRVNGVGWKRA</sequence>
<dbReference type="EMBL" id="OQ846916">
    <property type="protein sequence ID" value="WJJ55248.1"/>
    <property type="molecule type" value="Genomic_DNA"/>
</dbReference>
<name>A0AAT9V7J1_9CAUD</name>
<proteinExistence type="predicted"/>
<gene>
    <name evidence="1" type="ORF">QB910_000004</name>
</gene>
<reference evidence="1" key="1">
    <citation type="submission" date="2023-04" db="EMBL/GenBank/DDBJ databases">
        <title>Characterization and genome study of newly isolated Alicyclobacillus-specific phaga.</title>
        <authorList>
            <person name="Shymialevich D."/>
            <person name="Wojcicki M."/>
            <person name="Srednicka P."/>
            <person name="Swider O."/>
        </authorList>
    </citation>
    <scope>NUCLEOTIDE SEQUENCE</scope>
</reference>
<accession>A0AAT9V7J1</accession>
<protein>
    <submittedName>
        <fullName evidence="1">Uncharacterized protein</fullName>
    </submittedName>
</protein>